<feature type="domain" description="C2H2-type" evidence="11">
    <location>
        <begin position="94"/>
        <end position="121"/>
    </location>
</feature>
<keyword evidence="8" id="KW-0804">Transcription</keyword>
<dbReference type="PANTHER" id="PTHR24392">
    <property type="entry name" value="ZINC FINGER PROTEIN"/>
    <property type="match status" value="1"/>
</dbReference>
<feature type="domain" description="C2H2-type" evidence="11">
    <location>
        <begin position="150"/>
        <end position="177"/>
    </location>
</feature>
<dbReference type="PROSITE" id="PS50157">
    <property type="entry name" value="ZINC_FINGER_C2H2_2"/>
    <property type="match status" value="5"/>
</dbReference>
<evidence type="ECO:0000313" key="13">
    <source>
        <dbReference type="Proteomes" id="UP000708208"/>
    </source>
</evidence>
<dbReference type="InterPro" id="IPR013087">
    <property type="entry name" value="Znf_C2H2_type"/>
</dbReference>
<feature type="domain" description="C2H2-type" evidence="11">
    <location>
        <begin position="122"/>
        <end position="149"/>
    </location>
</feature>
<reference evidence="12" key="1">
    <citation type="submission" date="2021-06" db="EMBL/GenBank/DDBJ databases">
        <authorList>
            <person name="Hodson N. C."/>
            <person name="Mongue J. A."/>
            <person name="Jaron S. K."/>
        </authorList>
    </citation>
    <scope>NUCLEOTIDE SEQUENCE</scope>
</reference>
<protein>
    <recommendedName>
        <fullName evidence="11">C2H2-type domain-containing protein</fullName>
    </recommendedName>
</protein>
<name>A0A8J2JKC3_9HEXA</name>
<evidence type="ECO:0000256" key="6">
    <source>
        <dbReference type="ARBA" id="ARBA00023015"/>
    </source>
</evidence>
<dbReference type="GO" id="GO:0005634">
    <property type="term" value="C:nucleus"/>
    <property type="evidence" value="ECO:0007669"/>
    <property type="project" value="UniProtKB-SubCell"/>
</dbReference>
<evidence type="ECO:0000256" key="7">
    <source>
        <dbReference type="ARBA" id="ARBA00023125"/>
    </source>
</evidence>
<evidence type="ECO:0000256" key="4">
    <source>
        <dbReference type="ARBA" id="ARBA00022771"/>
    </source>
</evidence>
<dbReference type="PROSITE" id="PS00028">
    <property type="entry name" value="ZINC_FINGER_C2H2_1"/>
    <property type="match status" value="1"/>
</dbReference>
<keyword evidence="6" id="KW-0805">Transcription regulation</keyword>
<dbReference type="FunFam" id="3.30.160.60:FF:000275">
    <property type="entry name" value="zinc finger protein 90 homolog"/>
    <property type="match status" value="1"/>
</dbReference>
<dbReference type="Pfam" id="PF13909">
    <property type="entry name" value="zf-H2C2_5"/>
    <property type="match status" value="2"/>
</dbReference>
<dbReference type="OrthoDB" id="6077919at2759"/>
<evidence type="ECO:0000256" key="9">
    <source>
        <dbReference type="ARBA" id="ARBA00023242"/>
    </source>
</evidence>
<accession>A0A8J2JKC3</accession>
<evidence type="ECO:0000256" key="1">
    <source>
        <dbReference type="ARBA" id="ARBA00004123"/>
    </source>
</evidence>
<evidence type="ECO:0000256" key="5">
    <source>
        <dbReference type="ARBA" id="ARBA00022833"/>
    </source>
</evidence>
<evidence type="ECO:0000256" key="8">
    <source>
        <dbReference type="ARBA" id="ARBA00023163"/>
    </source>
</evidence>
<keyword evidence="2" id="KW-0479">Metal-binding</keyword>
<dbReference type="Proteomes" id="UP000708208">
    <property type="component" value="Unassembled WGS sequence"/>
</dbReference>
<dbReference type="FunFam" id="3.30.160.60:FF:000882">
    <property type="entry name" value="Predicted gene, 21060"/>
    <property type="match status" value="1"/>
</dbReference>
<feature type="domain" description="C2H2-type" evidence="11">
    <location>
        <begin position="206"/>
        <end position="233"/>
    </location>
</feature>
<evidence type="ECO:0000313" key="12">
    <source>
        <dbReference type="EMBL" id="CAG7720132.1"/>
    </source>
</evidence>
<comment type="caution">
    <text evidence="12">The sequence shown here is derived from an EMBL/GenBank/DDBJ whole genome shotgun (WGS) entry which is preliminary data.</text>
</comment>
<keyword evidence="13" id="KW-1185">Reference proteome</keyword>
<gene>
    <name evidence="12" type="ORF">AFUS01_LOCUS9418</name>
</gene>
<comment type="subcellular location">
    <subcellularLocation>
        <location evidence="1">Nucleus</location>
    </subcellularLocation>
</comment>
<organism evidence="12 13">
    <name type="scientific">Allacma fusca</name>
    <dbReference type="NCBI Taxonomy" id="39272"/>
    <lineage>
        <taxon>Eukaryota</taxon>
        <taxon>Metazoa</taxon>
        <taxon>Ecdysozoa</taxon>
        <taxon>Arthropoda</taxon>
        <taxon>Hexapoda</taxon>
        <taxon>Collembola</taxon>
        <taxon>Symphypleona</taxon>
        <taxon>Sminthuridae</taxon>
        <taxon>Allacma</taxon>
    </lineage>
</organism>
<keyword evidence="3" id="KW-0677">Repeat</keyword>
<dbReference type="AlphaFoldDB" id="A0A8J2JKC3"/>
<evidence type="ECO:0000256" key="3">
    <source>
        <dbReference type="ARBA" id="ARBA00022737"/>
    </source>
</evidence>
<dbReference type="PANTHER" id="PTHR24392:SF56">
    <property type="entry name" value="ZINC FINGER PROTEIN 510"/>
    <property type="match status" value="1"/>
</dbReference>
<dbReference type="GO" id="GO:0008270">
    <property type="term" value="F:zinc ion binding"/>
    <property type="evidence" value="ECO:0007669"/>
    <property type="project" value="UniProtKB-KW"/>
</dbReference>
<evidence type="ECO:0000259" key="11">
    <source>
        <dbReference type="PROSITE" id="PS50157"/>
    </source>
</evidence>
<dbReference type="FunFam" id="3.30.160.60:FF:000395">
    <property type="entry name" value="zinc finger protein 513"/>
    <property type="match status" value="1"/>
</dbReference>
<keyword evidence="4 10" id="KW-0863">Zinc-finger</keyword>
<keyword evidence="5" id="KW-0862">Zinc</keyword>
<proteinExistence type="predicted"/>
<feature type="domain" description="C2H2-type" evidence="11">
    <location>
        <begin position="178"/>
        <end position="205"/>
    </location>
</feature>
<keyword evidence="7" id="KW-0238">DNA-binding</keyword>
<dbReference type="GO" id="GO:0003677">
    <property type="term" value="F:DNA binding"/>
    <property type="evidence" value="ECO:0007669"/>
    <property type="project" value="UniProtKB-KW"/>
</dbReference>
<sequence length="338" mass="39605">MEEFSIDEDVRKGGLMKNKEKIFKKEADGNYLEKTEEKLNVKIQIVKKDLTGETGIKKNPNGSRCLKSPEELYNTQIRRKLKHLQVHYTKDHSFRCNECSYSSNKSSNLSQHMRTHTGEKPFRCSQCSYRGSTRSNLNQHLRTHSGEKPFRCCECPYSGSSRGNLNQHMRTHSRELPFKCEYCPDAFRFQSSLNLHRTKHTGELLYRCEFCDYSGNQSSTFRVHMKGHNTKKTFKCSFCPFWSSRTPVIINHEIRDHTSQARVLNGHGDLIHDNRREFHYVKSELFNFRQFKIDLQFVNNNFHKCDIKLRVLPDVLISGGANLRGKHVFKTDVHKLYS</sequence>
<keyword evidence="9" id="KW-0539">Nucleus</keyword>
<dbReference type="EMBL" id="CAJVCH010067613">
    <property type="protein sequence ID" value="CAG7720132.1"/>
    <property type="molecule type" value="Genomic_DNA"/>
</dbReference>
<dbReference type="Pfam" id="PF00096">
    <property type="entry name" value="zf-C2H2"/>
    <property type="match status" value="3"/>
</dbReference>
<evidence type="ECO:0000256" key="2">
    <source>
        <dbReference type="ARBA" id="ARBA00022723"/>
    </source>
</evidence>
<evidence type="ECO:0000256" key="10">
    <source>
        <dbReference type="PROSITE-ProRule" id="PRU00042"/>
    </source>
</evidence>
<dbReference type="SMART" id="SM00355">
    <property type="entry name" value="ZnF_C2H2"/>
    <property type="match status" value="6"/>
</dbReference>